<dbReference type="EMBL" id="CP039289">
    <property type="protein sequence ID" value="QCC05627.1"/>
    <property type="molecule type" value="Genomic_DNA"/>
</dbReference>
<dbReference type="AlphaFoldDB" id="A0AAF1D5R4"/>
<evidence type="ECO:0000313" key="2">
    <source>
        <dbReference type="Proteomes" id="UP000296079"/>
    </source>
</evidence>
<proteinExistence type="predicted"/>
<evidence type="ECO:0000313" key="1">
    <source>
        <dbReference type="EMBL" id="QCC05627.1"/>
    </source>
</evidence>
<geneLocation type="plasmid" evidence="2">
    <name>phg1</name>
</geneLocation>
<reference evidence="1 2" key="1">
    <citation type="submission" date="2019-04" db="EMBL/GenBank/DDBJ databases">
        <title>Long-read de novo sequencing of Cupriavidus necator H16.</title>
        <authorList>
            <person name="Little G.T."/>
            <person name="Ehsaan M."/>
            <person name="Arenas-Lopez C."/>
            <person name="Jawed K."/>
            <person name="Winzer K."/>
            <person name="Kovacs K."/>
            <person name="Malys N."/>
            <person name="Minton N.P."/>
        </authorList>
    </citation>
    <scope>NUCLEOTIDE SEQUENCE [LARGE SCALE GENOMIC DNA]</scope>
    <source>
        <strain evidence="1 2">H16</strain>
        <plasmid evidence="2">phg1</plasmid>
    </source>
</reference>
<keyword evidence="1" id="KW-0614">Plasmid</keyword>
<sequence length="76" mass="8897">MNLAEKSLRSLVDKWFAPNPATPVRITRFSRTRLHQRRYVCVETWRPTGPLAIFFFQHDDGSWCVFPPEASAQQPH</sequence>
<gene>
    <name evidence="1" type="ORF">E6A55_34355</name>
</gene>
<name>A0AAF1D5R4_CUPNH</name>
<dbReference type="RefSeq" id="WP_082236128.1">
    <property type="nucleotide sequence ID" value="NC_005241.1"/>
</dbReference>
<dbReference type="Proteomes" id="UP000296079">
    <property type="component" value="Plasmid pHG1"/>
</dbReference>
<accession>A0AAF1D5R4</accession>
<protein>
    <submittedName>
        <fullName evidence="1">Uncharacterized protein</fullName>
    </submittedName>
</protein>
<organism evidence="1 2">
    <name type="scientific">Cupriavidus necator (strain ATCC 17699 / DSM 428 / KCTC 22496 / NCIMB 10442 / H16 / Stanier 337)</name>
    <name type="common">Ralstonia eutropha</name>
    <dbReference type="NCBI Taxonomy" id="381666"/>
    <lineage>
        <taxon>Bacteria</taxon>
        <taxon>Pseudomonadati</taxon>
        <taxon>Pseudomonadota</taxon>
        <taxon>Betaproteobacteria</taxon>
        <taxon>Burkholderiales</taxon>
        <taxon>Burkholderiaceae</taxon>
        <taxon>Cupriavidus</taxon>
    </lineage>
</organism>